<name>A0A6B0SG12_9EURY</name>
<evidence type="ECO:0000256" key="1">
    <source>
        <dbReference type="SAM" id="Phobius"/>
    </source>
</evidence>
<evidence type="ECO:0000313" key="2">
    <source>
        <dbReference type="EMBL" id="MXR19556.1"/>
    </source>
</evidence>
<gene>
    <name evidence="2" type="ORF">GRX66_02640</name>
</gene>
<feature type="transmembrane region" description="Helical" evidence="1">
    <location>
        <begin position="45"/>
        <end position="64"/>
    </location>
</feature>
<keyword evidence="1" id="KW-1133">Transmembrane helix</keyword>
<dbReference type="RefSeq" id="WP_159525142.1">
    <property type="nucleotide sequence ID" value="NZ_WUUU01000008.1"/>
</dbReference>
<dbReference type="OrthoDB" id="252986at2157"/>
<proteinExistence type="predicted"/>
<reference evidence="2 3" key="1">
    <citation type="submission" date="2019-12" db="EMBL/GenBank/DDBJ databases">
        <title>Isolation and characterization of three novel carbon monoxide-oxidizing members of Halobacteria from salione crusts and soils.</title>
        <authorList>
            <person name="Myers M.R."/>
            <person name="King G.M."/>
        </authorList>
    </citation>
    <scope>NUCLEOTIDE SEQUENCE [LARGE SCALE GENOMIC DNA]</scope>
    <source>
        <strain evidence="2 3">PCN9</strain>
    </source>
</reference>
<accession>A0A6B0SG12</accession>
<feature type="transmembrane region" description="Helical" evidence="1">
    <location>
        <begin position="6"/>
        <end position="24"/>
    </location>
</feature>
<keyword evidence="1" id="KW-0812">Transmembrane</keyword>
<keyword evidence="3" id="KW-1185">Reference proteome</keyword>
<evidence type="ECO:0000313" key="3">
    <source>
        <dbReference type="Proteomes" id="UP000471521"/>
    </source>
</evidence>
<comment type="caution">
    <text evidence="2">The sequence shown here is derived from an EMBL/GenBank/DDBJ whole genome shotgun (WGS) entry which is preliminary data.</text>
</comment>
<sequence length="106" mass="11785">MPSKLRELYYLCLKLAAVVLWAPFTGTLRHGRTWGELKRLSPREAAVMLVPVSGYALAAGYVLLVVPDTVLPWAVTVWMLGAVLGGTLIVTTTATSKFLDWRMYHH</sequence>
<dbReference type="EMBL" id="WUUU01000008">
    <property type="protein sequence ID" value="MXR19556.1"/>
    <property type="molecule type" value="Genomic_DNA"/>
</dbReference>
<dbReference type="AlphaFoldDB" id="A0A6B0SG12"/>
<dbReference type="Proteomes" id="UP000471521">
    <property type="component" value="Unassembled WGS sequence"/>
</dbReference>
<organism evidence="2 3">
    <name type="scientific">Halobacterium bonnevillei</name>
    <dbReference type="NCBI Taxonomy" id="2692200"/>
    <lineage>
        <taxon>Archaea</taxon>
        <taxon>Methanobacteriati</taxon>
        <taxon>Methanobacteriota</taxon>
        <taxon>Stenosarchaea group</taxon>
        <taxon>Halobacteria</taxon>
        <taxon>Halobacteriales</taxon>
        <taxon>Halobacteriaceae</taxon>
        <taxon>Halobacterium</taxon>
    </lineage>
</organism>
<keyword evidence="1" id="KW-0472">Membrane</keyword>
<protein>
    <submittedName>
        <fullName evidence="2">Uncharacterized protein</fullName>
    </submittedName>
</protein>
<feature type="transmembrane region" description="Helical" evidence="1">
    <location>
        <begin position="70"/>
        <end position="94"/>
    </location>
</feature>